<dbReference type="SMART" id="SM00248">
    <property type="entry name" value="ANK"/>
    <property type="match status" value="3"/>
</dbReference>
<protein>
    <submittedName>
        <fullName evidence="4">Ankyrin</fullName>
    </submittedName>
</protein>
<dbReference type="OrthoDB" id="194358at2759"/>
<feature type="repeat" description="ANK" evidence="3">
    <location>
        <begin position="65"/>
        <end position="97"/>
    </location>
</feature>
<dbReference type="PANTHER" id="PTHR24198:SF165">
    <property type="entry name" value="ANKYRIN REPEAT-CONTAINING PROTEIN-RELATED"/>
    <property type="match status" value="1"/>
</dbReference>
<name>A0A1Y1WXH1_9FUNG</name>
<accession>A0A1Y1WXH1</accession>
<dbReference type="SUPFAM" id="SSF48403">
    <property type="entry name" value="Ankyrin repeat"/>
    <property type="match status" value="1"/>
</dbReference>
<gene>
    <name evidence="4" type="ORF">BCR32DRAFT_190920</name>
</gene>
<dbReference type="PANTHER" id="PTHR24198">
    <property type="entry name" value="ANKYRIN REPEAT AND PROTEIN KINASE DOMAIN-CONTAINING PROTEIN"/>
    <property type="match status" value="1"/>
</dbReference>
<dbReference type="AlphaFoldDB" id="A0A1Y1WXH1"/>
<reference evidence="4 5" key="1">
    <citation type="submission" date="2016-08" db="EMBL/GenBank/DDBJ databases">
        <title>A Parts List for Fungal Cellulosomes Revealed by Comparative Genomics.</title>
        <authorList>
            <consortium name="DOE Joint Genome Institute"/>
            <person name="Haitjema C.H."/>
            <person name="Gilmore S.P."/>
            <person name="Henske J.K."/>
            <person name="Solomon K.V."/>
            <person name="De Groot R."/>
            <person name="Kuo A."/>
            <person name="Mondo S.J."/>
            <person name="Salamov A.A."/>
            <person name="Labutti K."/>
            <person name="Zhao Z."/>
            <person name="Chiniquy J."/>
            <person name="Barry K."/>
            <person name="Brewer H.M."/>
            <person name="Purvine S.O."/>
            <person name="Wright A.T."/>
            <person name="Boxma B."/>
            <person name="Van Alen T."/>
            <person name="Hackstein J.H."/>
            <person name="Baker S.E."/>
            <person name="Grigoriev I.V."/>
            <person name="O'Malley M.A."/>
        </authorList>
    </citation>
    <scope>NUCLEOTIDE SEQUENCE [LARGE SCALE GENOMIC DNA]</scope>
    <source>
        <strain evidence="4 5">S4</strain>
    </source>
</reference>
<dbReference type="Proteomes" id="UP000193944">
    <property type="component" value="Unassembled WGS sequence"/>
</dbReference>
<keyword evidence="1" id="KW-0677">Repeat</keyword>
<dbReference type="EMBL" id="MCFG01000221">
    <property type="protein sequence ID" value="ORX78142.1"/>
    <property type="molecule type" value="Genomic_DNA"/>
</dbReference>
<keyword evidence="5" id="KW-1185">Reference proteome</keyword>
<keyword evidence="2 3" id="KW-0040">ANK repeat</keyword>
<evidence type="ECO:0000256" key="1">
    <source>
        <dbReference type="ARBA" id="ARBA00022737"/>
    </source>
</evidence>
<feature type="repeat" description="ANK" evidence="3">
    <location>
        <begin position="1"/>
        <end position="30"/>
    </location>
</feature>
<reference evidence="4 5" key="2">
    <citation type="submission" date="2016-08" db="EMBL/GenBank/DDBJ databases">
        <title>Pervasive Adenine N6-methylation of Active Genes in Fungi.</title>
        <authorList>
            <consortium name="DOE Joint Genome Institute"/>
            <person name="Mondo S.J."/>
            <person name="Dannebaum R.O."/>
            <person name="Kuo R.C."/>
            <person name="Labutti K."/>
            <person name="Haridas S."/>
            <person name="Kuo A."/>
            <person name="Salamov A."/>
            <person name="Ahrendt S.R."/>
            <person name="Lipzen A."/>
            <person name="Sullivan W."/>
            <person name="Andreopoulos W.B."/>
            <person name="Clum A."/>
            <person name="Lindquist E."/>
            <person name="Daum C."/>
            <person name="Ramamoorthy G.K."/>
            <person name="Gryganskyi A."/>
            <person name="Culley D."/>
            <person name="Magnuson J.K."/>
            <person name="James T.Y."/>
            <person name="O'Malley M.A."/>
            <person name="Stajich J.E."/>
            <person name="Spatafora J.W."/>
            <person name="Visel A."/>
            <person name="Grigoriev I.V."/>
        </authorList>
    </citation>
    <scope>NUCLEOTIDE SEQUENCE [LARGE SCALE GENOMIC DNA]</scope>
    <source>
        <strain evidence="4 5">S4</strain>
    </source>
</reference>
<dbReference type="Gene3D" id="1.25.40.20">
    <property type="entry name" value="Ankyrin repeat-containing domain"/>
    <property type="match status" value="1"/>
</dbReference>
<dbReference type="InterPro" id="IPR002110">
    <property type="entry name" value="Ankyrin_rpt"/>
</dbReference>
<dbReference type="Pfam" id="PF12796">
    <property type="entry name" value="Ank_2"/>
    <property type="match status" value="1"/>
</dbReference>
<proteinExistence type="predicted"/>
<evidence type="ECO:0000313" key="4">
    <source>
        <dbReference type="EMBL" id="ORX78142.1"/>
    </source>
</evidence>
<evidence type="ECO:0000256" key="3">
    <source>
        <dbReference type="PROSITE-ProRule" id="PRU00023"/>
    </source>
</evidence>
<dbReference type="STRING" id="1754192.A0A1Y1WXH1"/>
<comment type="caution">
    <text evidence="4">The sequence shown here is derived from an EMBL/GenBank/DDBJ whole genome shotgun (WGS) entry which is preliminary data.</text>
</comment>
<dbReference type="PROSITE" id="PS50088">
    <property type="entry name" value="ANK_REPEAT"/>
    <property type="match status" value="2"/>
</dbReference>
<feature type="non-terminal residue" evidence="4">
    <location>
        <position position="119"/>
    </location>
</feature>
<feature type="non-terminal residue" evidence="4">
    <location>
        <position position="1"/>
    </location>
</feature>
<dbReference type="PROSITE" id="PS50297">
    <property type="entry name" value="ANK_REP_REGION"/>
    <property type="match status" value="2"/>
</dbReference>
<evidence type="ECO:0000313" key="5">
    <source>
        <dbReference type="Proteomes" id="UP000193944"/>
    </source>
</evidence>
<evidence type="ECO:0000256" key="2">
    <source>
        <dbReference type="ARBA" id="ARBA00023043"/>
    </source>
</evidence>
<sequence length="119" mass="13258">TSLMVACKNNLIPVVKLFLEYHADVNIQDSEGYTSLMMACSRNNLNLVKVLLSHESTDINKPTKEGCTPLMRACQIKNVDITVALIEAGADIYAIDEDQQTALHCACDRKLMKIVEKFL</sequence>
<organism evidence="4 5">
    <name type="scientific">Anaeromyces robustus</name>
    <dbReference type="NCBI Taxonomy" id="1754192"/>
    <lineage>
        <taxon>Eukaryota</taxon>
        <taxon>Fungi</taxon>
        <taxon>Fungi incertae sedis</taxon>
        <taxon>Chytridiomycota</taxon>
        <taxon>Chytridiomycota incertae sedis</taxon>
        <taxon>Neocallimastigomycetes</taxon>
        <taxon>Neocallimastigales</taxon>
        <taxon>Neocallimastigaceae</taxon>
        <taxon>Anaeromyces</taxon>
    </lineage>
</organism>
<dbReference type="InterPro" id="IPR036770">
    <property type="entry name" value="Ankyrin_rpt-contain_sf"/>
</dbReference>